<dbReference type="GO" id="GO:0005524">
    <property type="term" value="F:ATP binding"/>
    <property type="evidence" value="ECO:0007669"/>
    <property type="project" value="UniProtKB-KW"/>
</dbReference>
<evidence type="ECO:0000313" key="10">
    <source>
        <dbReference type="Proteomes" id="UP000829354"/>
    </source>
</evidence>
<dbReference type="SMART" id="SM00220">
    <property type="entry name" value="S_TKc"/>
    <property type="match status" value="1"/>
</dbReference>
<keyword evidence="6" id="KW-0067">ATP-binding</keyword>
<evidence type="ECO:0000256" key="7">
    <source>
        <dbReference type="SAM" id="MobiDB-lite"/>
    </source>
</evidence>
<dbReference type="PROSITE" id="PS00108">
    <property type="entry name" value="PROTEIN_KINASE_ST"/>
    <property type="match status" value="1"/>
</dbReference>
<protein>
    <recommendedName>
        <fullName evidence="8">Protein kinase domain-containing protein</fullName>
    </recommendedName>
</protein>
<evidence type="ECO:0000256" key="3">
    <source>
        <dbReference type="ARBA" id="ARBA00022679"/>
    </source>
</evidence>
<dbReference type="Gene3D" id="1.10.510.10">
    <property type="entry name" value="Transferase(Phosphotransferase) domain 1"/>
    <property type="match status" value="1"/>
</dbReference>
<evidence type="ECO:0000256" key="2">
    <source>
        <dbReference type="ARBA" id="ARBA00022527"/>
    </source>
</evidence>
<name>A0AAE9J4C3_CAEBR</name>
<organism evidence="9 10">
    <name type="scientific">Caenorhabditis briggsae</name>
    <dbReference type="NCBI Taxonomy" id="6238"/>
    <lineage>
        <taxon>Eukaryota</taxon>
        <taxon>Metazoa</taxon>
        <taxon>Ecdysozoa</taxon>
        <taxon>Nematoda</taxon>
        <taxon>Chromadorea</taxon>
        <taxon>Rhabditida</taxon>
        <taxon>Rhabditina</taxon>
        <taxon>Rhabditomorpha</taxon>
        <taxon>Rhabditoidea</taxon>
        <taxon>Rhabditidae</taxon>
        <taxon>Peloderinae</taxon>
        <taxon>Caenorhabditis</taxon>
    </lineage>
</organism>
<dbReference type="AlphaFoldDB" id="A0AAE9J4C3"/>
<dbReference type="PROSITE" id="PS50011">
    <property type="entry name" value="PROTEIN_KINASE_DOM"/>
    <property type="match status" value="1"/>
</dbReference>
<dbReference type="Pfam" id="PF00069">
    <property type="entry name" value="Pkinase"/>
    <property type="match status" value="1"/>
</dbReference>
<feature type="domain" description="Protein kinase" evidence="8">
    <location>
        <begin position="26"/>
        <end position="337"/>
    </location>
</feature>
<dbReference type="PANTHER" id="PTHR24057">
    <property type="entry name" value="GLYCOGEN SYNTHASE KINASE-3 ALPHA"/>
    <property type="match status" value="1"/>
</dbReference>
<evidence type="ECO:0000256" key="4">
    <source>
        <dbReference type="ARBA" id="ARBA00022741"/>
    </source>
</evidence>
<dbReference type="InterPro" id="IPR008271">
    <property type="entry name" value="Ser/Thr_kinase_AS"/>
</dbReference>
<dbReference type="InterPro" id="IPR011009">
    <property type="entry name" value="Kinase-like_dom_sf"/>
</dbReference>
<dbReference type="FunFam" id="1.10.510.10:FF:001250">
    <property type="entry name" value="Protein kinase"/>
    <property type="match status" value="1"/>
</dbReference>
<keyword evidence="5" id="KW-0418">Kinase</keyword>
<reference evidence="9 10" key="1">
    <citation type="submission" date="2022-04" db="EMBL/GenBank/DDBJ databases">
        <title>Chromosome-level reference genomes for two strains of Caenorhabditis briggsae: an improved platform for comparative genomics.</title>
        <authorList>
            <person name="Stevens L."/>
            <person name="Andersen E."/>
        </authorList>
    </citation>
    <scope>NUCLEOTIDE SEQUENCE [LARGE SCALE GENOMIC DNA]</scope>
    <source>
        <strain evidence="9">VX34</strain>
        <tissue evidence="9">Whole-organism</tissue>
    </source>
</reference>
<dbReference type="InterPro" id="IPR000719">
    <property type="entry name" value="Prot_kinase_dom"/>
</dbReference>
<comment type="similarity">
    <text evidence="1">Belongs to the protein kinase superfamily. CMGC Ser/Thr protein kinase family. GSK-3 subfamily.</text>
</comment>
<dbReference type="GO" id="GO:0004674">
    <property type="term" value="F:protein serine/threonine kinase activity"/>
    <property type="evidence" value="ECO:0007669"/>
    <property type="project" value="UniProtKB-KW"/>
</dbReference>
<keyword evidence="4" id="KW-0547">Nucleotide-binding</keyword>
<proteinExistence type="inferred from homology"/>
<dbReference type="InterPro" id="IPR050591">
    <property type="entry name" value="GSK-3"/>
</dbReference>
<keyword evidence="3" id="KW-0808">Transferase</keyword>
<dbReference type="Proteomes" id="UP000829354">
    <property type="component" value="Chromosome I"/>
</dbReference>
<accession>A0AAE9J4C3</accession>
<evidence type="ECO:0000256" key="5">
    <source>
        <dbReference type="ARBA" id="ARBA00022777"/>
    </source>
</evidence>
<feature type="region of interest" description="Disordered" evidence="7">
    <location>
        <begin position="364"/>
        <end position="383"/>
    </location>
</feature>
<dbReference type="PANTHER" id="PTHR24057:SF0">
    <property type="entry name" value="PROTEIN KINASE SHAGGY-RELATED"/>
    <property type="match status" value="1"/>
</dbReference>
<evidence type="ECO:0000313" key="9">
    <source>
        <dbReference type="EMBL" id="UMM14060.1"/>
    </source>
</evidence>
<evidence type="ECO:0000256" key="1">
    <source>
        <dbReference type="ARBA" id="ARBA00005527"/>
    </source>
</evidence>
<keyword evidence="10" id="KW-1185">Reference proteome</keyword>
<sequence>MTKSQKTTDKISVEDPETGKNIFLKLQNMNFLAAGAFSNVYRGIASTDNGEKKEVVIKKTWPKKKGKSSEEEILEILRRLKHKNIVMMLYSYQKTHKDRTCLALIFESMPSNLHQYLKSKNRRLDMIEVKLITWQLFRGQAHLQRLEVCHRDIKPQNLLFNPETGLLKISDFGSSFVQSPEELNSYHVTRYYRPPELILGSRRYGFEIDIWSCGCVFGELLKGRVFLAGTSSVNQVEVIFDALGPPTNEDLKEMRVSNSTSTPIIQNYKMDHNKRSLNFSYLFEQSDFQQEDVNSRVMNEKISLEDMKKATLILRRILVYNPKNRFAGDKLLTNKFFSDLFEGKVVREGDKKIGCLTKKDLEKVQRGDKTTTHETHETRETCE</sequence>
<evidence type="ECO:0000259" key="8">
    <source>
        <dbReference type="PROSITE" id="PS50011"/>
    </source>
</evidence>
<dbReference type="Gene3D" id="3.30.200.20">
    <property type="entry name" value="Phosphorylase Kinase, domain 1"/>
    <property type="match status" value="1"/>
</dbReference>
<gene>
    <name evidence="9" type="ORF">L5515_002033</name>
</gene>
<dbReference type="SUPFAM" id="SSF56112">
    <property type="entry name" value="Protein kinase-like (PK-like)"/>
    <property type="match status" value="1"/>
</dbReference>
<keyword evidence="2" id="KW-0723">Serine/threonine-protein kinase</keyword>
<dbReference type="EMBL" id="CP092620">
    <property type="protein sequence ID" value="UMM14060.1"/>
    <property type="molecule type" value="Genomic_DNA"/>
</dbReference>
<evidence type="ECO:0000256" key="6">
    <source>
        <dbReference type="ARBA" id="ARBA00022840"/>
    </source>
</evidence>